<accession>A0A543HA02</accession>
<keyword evidence="2" id="KW-0472">Membrane</keyword>
<feature type="transmembrane region" description="Helical" evidence="2">
    <location>
        <begin position="315"/>
        <end position="335"/>
    </location>
</feature>
<dbReference type="Gene3D" id="3.60.40.10">
    <property type="entry name" value="PPM-type phosphatase domain"/>
    <property type="match status" value="1"/>
</dbReference>
<feature type="domain" description="PPM-type phosphatase" evidence="3">
    <location>
        <begin position="6"/>
        <end position="239"/>
    </location>
</feature>
<evidence type="ECO:0000313" key="4">
    <source>
        <dbReference type="EMBL" id="TQM55079.1"/>
    </source>
</evidence>
<name>A0A543HA02_9MICO</name>
<dbReference type="InterPro" id="IPR001932">
    <property type="entry name" value="PPM-type_phosphatase-like_dom"/>
</dbReference>
<keyword evidence="2" id="KW-1133">Transmembrane helix</keyword>
<dbReference type="InterPro" id="IPR036457">
    <property type="entry name" value="PPM-type-like_dom_sf"/>
</dbReference>
<dbReference type="PANTHER" id="PTHR13832:SF827">
    <property type="entry name" value="PROTEIN PHOSPHATASE 1L"/>
    <property type="match status" value="1"/>
</dbReference>
<dbReference type="RefSeq" id="WP_141847177.1">
    <property type="nucleotide sequence ID" value="NZ_VFPM01000005.1"/>
</dbReference>
<keyword evidence="5" id="KW-1185">Reference proteome</keyword>
<dbReference type="SUPFAM" id="SSF81606">
    <property type="entry name" value="PP2C-like"/>
    <property type="match status" value="1"/>
</dbReference>
<keyword evidence="2" id="KW-0812">Transmembrane</keyword>
<dbReference type="EMBL" id="VFPM01000005">
    <property type="protein sequence ID" value="TQM55079.1"/>
    <property type="molecule type" value="Genomic_DNA"/>
</dbReference>
<dbReference type="PROSITE" id="PS51746">
    <property type="entry name" value="PPM_2"/>
    <property type="match status" value="1"/>
</dbReference>
<evidence type="ECO:0000256" key="1">
    <source>
        <dbReference type="SAM" id="MobiDB-lite"/>
    </source>
</evidence>
<feature type="compositionally biased region" description="Low complexity" evidence="1">
    <location>
        <begin position="475"/>
        <end position="489"/>
    </location>
</feature>
<protein>
    <submittedName>
        <fullName evidence="4">Protein phosphatase</fullName>
    </submittedName>
</protein>
<reference evidence="4 5" key="1">
    <citation type="submission" date="2019-06" db="EMBL/GenBank/DDBJ databases">
        <title>Genome sequencing of plant associated microbes to promote plant fitness in Sorghum bicolor and Oryza sativa.</title>
        <authorList>
            <person name="Coleman-Derr D."/>
        </authorList>
    </citation>
    <scope>NUCLEOTIDE SEQUENCE [LARGE SCALE GENOMIC DNA]</scope>
    <source>
        <strain evidence="4 5">KV-663</strain>
    </source>
</reference>
<dbReference type="SMART" id="SM00332">
    <property type="entry name" value="PP2Cc"/>
    <property type="match status" value="1"/>
</dbReference>
<dbReference type="Pfam" id="PF13672">
    <property type="entry name" value="PP2C_2"/>
    <property type="match status" value="1"/>
</dbReference>
<feature type="region of interest" description="Disordered" evidence="1">
    <location>
        <begin position="418"/>
        <end position="489"/>
    </location>
</feature>
<dbReference type="CDD" id="cd00143">
    <property type="entry name" value="PP2Cc"/>
    <property type="match status" value="1"/>
</dbReference>
<feature type="compositionally biased region" description="Low complexity" evidence="1">
    <location>
        <begin position="430"/>
        <end position="468"/>
    </location>
</feature>
<evidence type="ECO:0000313" key="5">
    <source>
        <dbReference type="Proteomes" id="UP000316747"/>
    </source>
</evidence>
<sequence length="489" mass="50738">MAIALRYAARSDLGLGPKARNEDSGYAGPNLLVLADGMGGHAAGDVASSMIVGELAPLDAEDVTADQAIGLLEEALRSANAKLTKAMRDNADLTGMGSTTIVMLRTGNKLAMAHIGDSRAFMLRGDTFSQITKDHSFVQQLVDEGRISKEEAGQHPQRSVVTRVMTGQPDDEPDTSLREAKIGDRFLLCSDGLSDFVGADVIEEILREAASPADAAERCIEVALKASTRDNVTVIVADVVDADGDDLPSTVPQVVGAAASRSLRTQTRPIPTSPAAKAAALSREATGRAAAEADDEVELAEEAPRSRRSRIIRRVTGAVVVVAILAAGGYAAWAWSQRQFFVAADAGRVAIFRGVSQDLGPISLSRVESASDVEMSDLPVDVQGSVQRTIPARDLPDAQAKVQALRAEAIRCQLMAATGTPCGSNPTPTPSVTTPTPGSTTPQTPGTGIPTTPVTPGGSATFPRLTTPATPPPAAAGAAERPLLEGVSA</sequence>
<proteinExistence type="predicted"/>
<dbReference type="OrthoDB" id="9801841at2"/>
<dbReference type="SMART" id="SM00331">
    <property type="entry name" value="PP2C_SIG"/>
    <property type="match status" value="1"/>
</dbReference>
<gene>
    <name evidence="4" type="ORF">FBY41_4403</name>
</gene>
<dbReference type="GO" id="GO:0004722">
    <property type="term" value="F:protein serine/threonine phosphatase activity"/>
    <property type="evidence" value="ECO:0007669"/>
    <property type="project" value="InterPro"/>
</dbReference>
<dbReference type="AlphaFoldDB" id="A0A543HA02"/>
<organism evidence="4 5">
    <name type="scientific">Humibacillus xanthopallidus</name>
    <dbReference type="NCBI Taxonomy" id="412689"/>
    <lineage>
        <taxon>Bacteria</taxon>
        <taxon>Bacillati</taxon>
        <taxon>Actinomycetota</taxon>
        <taxon>Actinomycetes</taxon>
        <taxon>Micrococcales</taxon>
        <taxon>Intrasporangiaceae</taxon>
        <taxon>Humibacillus</taxon>
    </lineage>
</organism>
<dbReference type="PANTHER" id="PTHR13832">
    <property type="entry name" value="PROTEIN PHOSPHATASE 2C"/>
    <property type="match status" value="1"/>
</dbReference>
<comment type="caution">
    <text evidence="4">The sequence shown here is derived from an EMBL/GenBank/DDBJ whole genome shotgun (WGS) entry which is preliminary data.</text>
</comment>
<dbReference type="InterPro" id="IPR015655">
    <property type="entry name" value="PP2C"/>
</dbReference>
<dbReference type="Proteomes" id="UP000316747">
    <property type="component" value="Unassembled WGS sequence"/>
</dbReference>
<evidence type="ECO:0000259" key="3">
    <source>
        <dbReference type="PROSITE" id="PS51746"/>
    </source>
</evidence>
<evidence type="ECO:0000256" key="2">
    <source>
        <dbReference type="SAM" id="Phobius"/>
    </source>
</evidence>